<keyword evidence="2" id="KW-1185">Reference proteome</keyword>
<dbReference type="RefSeq" id="WP_285394052.1">
    <property type="nucleotide sequence ID" value="NZ_JASSVS010000029.1"/>
</dbReference>
<reference evidence="1 2" key="1">
    <citation type="submission" date="2023-06" db="EMBL/GenBank/DDBJ databases">
        <title>Marinobacter azerbaijanicus a moderately halophilic, isolated from Urmia Lake in Azerbaijan region of Iran.</title>
        <authorList>
            <person name="Sanchez-Porro C."/>
            <person name="Aghdam E.M."/>
            <person name="Saheb S.M."/>
            <person name="Tarhriz V."/>
            <person name="Kazemi E."/>
            <person name="Ammozegar M.A."/>
            <person name="Ventosa A."/>
            <person name="Hejazi M.S."/>
        </authorList>
    </citation>
    <scope>NUCLEOTIDE SEQUENCE [LARGE SCALE GENOMIC DNA]</scope>
    <source>
        <strain evidence="1 2">TBZ242</strain>
    </source>
</reference>
<dbReference type="Proteomes" id="UP001227964">
    <property type="component" value="Unassembled WGS sequence"/>
</dbReference>
<accession>A0ABT7IJW5</accession>
<evidence type="ECO:0000313" key="2">
    <source>
        <dbReference type="Proteomes" id="UP001227964"/>
    </source>
</evidence>
<evidence type="ECO:0000313" key="1">
    <source>
        <dbReference type="EMBL" id="MDL0433978.1"/>
    </source>
</evidence>
<sequence length="48" mass="5198">MQTQPEAALKDHRAIYAAFQAGGQEGVNNAIEISSESWETNLTYPDGS</sequence>
<proteinExistence type="predicted"/>
<name>A0ABT7IJW5_9GAMM</name>
<organism evidence="1 2">
    <name type="scientific">Marinobacter azerbaijanicus</name>
    <dbReference type="NCBI Taxonomy" id="3050455"/>
    <lineage>
        <taxon>Bacteria</taxon>
        <taxon>Pseudomonadati</taxon>
        <taxon>Pseudomonadota</taxon>
        <taxon>Gammaproteobacteria</taxon>
        <taxon>Pseudomonadales</taxon>
        <taxon>Marinobacteraceae</taxon>
        <taxon>Marinobacter</taxon>
    </lineage>
</organism>
<dbReference type="EMBL" id="JASSVS010000029">
    <property type="protein sequence ID" value="MDL0433978.1"/>
    <property type="molecule type" value="Genomic_DNA"/>
</dbReference>
<protein>
    <submittedName>
        <fullName evidence="1">Uncharacterized protein</fullName>
    </submittedName>
</protein>
<comment type="caution">
    <text evidence="1">The sequence shown here is derived from an EMBL/GenBank/DDBJ whole genome shotgun (WGS) entry which is preliminary data.</text>
</comment>
<gene>
    <name evidence="1" type="ORF">QPM17_22820</name>
</gene>